<dbReference type="PANTHER" id="PTHR43471">
    <property type="entry name" value="ABC TRANSPORTER PERMEASE"/>
    <property type="match status" value="1"/>
</dbReference>
<proteinExistence type="predicted"/>
<keyword evidence="1" id="KW-0812">Transmembrane</keyword>
<feature type="transmembrane region" description="Helical" evidence="1">
    <location>
        <begin position="64"/>
        <end position="89"/>
    </location>
</feature>
<dbReference type="EMBL" id="CP018799">
    <property type="protein sequence ID" value="ATX79840.1"/>
    <property type="molecule type" value="Genomic_DNA"/>
</dbReference>
<dbReference type="Proteomes" id="UP000231701">
    <property type="component" value="Chromosome"/>
</dbReference>
<evidence type="ECO:0000313" key="3">
    <source>
        <dbReference type="Proteomes" id="UP000231701"/>
    </source>
</evidence>
<reference evidence="2 3" key="1">
    <citation type="submission" date="2016-12" db="EMBL/GenBank/DDBJ databases">
        <title>Isolation and genomic insights into novel planktonic Zetaproteobacteria from stratified waters of the Chesapeake Bay.</title>
        <authorList>
            <person name="McAllister S.M."/>
            <person name="Kato S."/>
            <person name="Chan C.S."/>
            <person name="Chiu B.K."/>
            <person name="Field E.K."/>
        </authorList>
    </citation>
    <scope>NUCLEOTIDE SEQUENCE [LARGE SCALE GENOMIC DNA]</scope>
    <source>
        <strain evidence="2 3">CP-5</strain>
    </source>
</reference>
<evidence type="ECO:0008006" key="4">
    <source>
        <dbReference type="Google" id="ProtNLM"/>
    </source>
</evidence>
<feature type="transmembrane region" description="Helical" evidence="1">
    <location>
        <begin position="173"/>
        <end position="191"/>
    </location>
</feature>
<organism evidence="2 3">
    <name type="scientific">Mariprofundus aestuarium</name>
    <dbReference type="NCBI Taxonomy" id="1921086"/>
    <lineage>
        <taxon>Bacteria</taxon>
        <taxon>Pseudomonadati</taxon>
        <taxon>Pseudomonadota</taxon>
        <taxon>Candidatius Mariprofundia</taxon>
        <taxon>Mariprofundales</taxon>
        <taxon>Mariprofundaceae</taxon>
        <taxon>Mariprofundus</taxon>
    </lineage>
</organism>
<feature type="transmembrane region" description="Helical" evidence="1">
    <location>
        <begin position="20"/>
        <end position="44"/>
    </location>
</feature>
<dbReference type="AlphaFoldDB" id="A0A2K8KXX8"/>
<sequence length="269" mass="30062">MNQLITLTWFTLKEVAYQRIYKILLVTLIIIPWLLLIPTSLFLLDMGKVFMDMLFTTQHAWLTAYLFFLAVPLLVRDIEQGVCSIFLTLPMSREKYLWGRFIGILFSILPLLLCYIISAVVAFFWAENSWPSYVLADSGLSFSYGSILILLPYLALAAVLFLIAAGASGSAEITLFLLSVWLICWALPPVLDALQNIEVAESTPAWTGMLLYGINQLLPDLSSSQISLKLAHQLPLNPASVFAYCIQHTTYAALAIIAASAVFKRRDLS</sequence>
<protein>
    <recommendedName>
        <fullName evidence="4">ABC-2 family transporter protein</fullName>
    </recommendedName>
</protein>
<accession>A0A2K8KXX8</accession>
<name>A0A2K8KXX8_MARES</name>
<keyword evidence="1" id="KW-0472">Membrane</keyword>
<feature type="transmembrane region" description="Helical" evidence="1">
    <location>
        <begin position="101"/>
        <end position="126"/>
    </location>
</feature>
<feature type="transmembrane region" description="Helical" evidence="1">
    <location>
        <begin position="241"/>
        <end position="263"/>
    </location>
</feature>
<keyword evidence="3" id="KW-1185">Reference proteome</keyword>
<feature type="transmembrane region" description="Helical" evidence="1">
    <location>
        <begin position="146"/>
        <end position="166"/>
    </location>
</feature>
<evidence type="ECO:0000256" key="1">
    <source>
        <dbReference type="SAM" id="Phobius"/>
    </source>
</evidence>
<gene>
    <name evidence="2" type="ORF">Ga0123461_1426</name>
</gene>
<dbReference type="KEGG" id="maes:Ga0123461_1426"/>
<evidence type="ECO:0000313" key="2">
    <source>
        <dbReference type="EMBL" id="ATX79840.1"/>
    </source>
</evidence>
<keyword evidence="1" id="KW-1133">Transmembrane helix</keyword>